<dbReference type="AlphaFoldDB" id="A0AAU7DIE8"/>
<dbReference type="PANTHER" id="PTHR43569">
    <property type="entry name" value="AMIDOHYDROLASE"/>
    <property type="match status" value="1"/>
</dbReference>
<gene>
    <name evidence="3" type="ORF">P8935_21115</name>
</gene>
<protein>
    <submittedName>
        <fullName evidence="3">Amidohydrolase family protein</fullName>
    </submittedName>
</protein>
<dbReference type="InterPro" id="IPR052350">
    <property type="entry name" value="Metallo-dep_Lactonases"/>
</dbReference>
<sequence length="276" mass="31768">MRIDAHQHFWKYSPAEYGWISDAMPELKRDFLPSDLKPLLDANGFEGSIAVQARQDLDETFWLLELANQDNFIKGVVGWVDLCSQELPVMLKQLASQPKLVGVRHILQDEPDDRFMLRPNFRRGIARLADHGLTYDLLLHPRHLPIAVQLVQEFPRQRFVLDHIAKPGIADGLIEPWAREIRTLAKFENVWCKLSGMVTEARWKQWKPEDFRRHLDVVFDAFGTERLMIGSDWPVCTLSAGYSDTMGLVMQYAKDLPSQHLEALLGGNCARFYGLK</sequence>
<dbReference type="RefSeq" id="WP_348262290.1">
    <property type="nucleotide sequence ID" value="NZ_CP121196.1"/>
</dbReference>
<evidence type="ECO:0000259" key="2">
    <source>
        <dbReference type="Pfam" id="PF04909"/>
    </source>
</evidence>
<organism evidence="3">
    <name type="scientific">Telmatobacter sp. DSM 110680</name>
    <dbReference type="NCBI Taxonomy" id="3036704"/>
    <lineage>
        <taxon>Bacteria</taxon>
        <taxon>Pseudomonadati</taxon>
        <taxon>Acidobacteriota</taxon>
        <taxon>Terriglobia</taxon>
        <taxon>Terriglobales</taxon>
        <taxon>Acidobacteriaceae</taxon>
        <taxon>Telmatobacter</taxon>
    </lineage>
</organism>
<feature type="domain" description="Amidohydrolase-related" evidence="2">
    <location>
        <begin position="3"/>
        <end position="275"/>
    </location>
</feature>
<reference evidence="3" key="1">
    <citation type="submission" date="2023-03" db="EMBL/GenBank/DDBJ databases">
        <title>Edaphobacter sp.</title>
        <authorList>
            <person name="Huber K.J."/>
            <person name="Papendorf J."/>
            <person name="Pilke C."/>
            <person name="Bunk B."/>
            <person name="Sproeer C."/>
            <person name="Pester M."/>
        </authorList>
    </citation>
    <scope>NUCLEOTIDE SEQUENCE</scope>
    <source>
        <strain evidence="3">DSM 110680</strain>
    </source>
</reference>
<dbReference type="GO" id="GO:0016787">
    <property type="term" value="F:hydrolase activity"/>
    <property type="evidence" value="ECO:0007669"/>
    <property type="project" value="InterPro"/>
</dbReference>
<dbReference type="Pfam" id="PF04909">
    <property type="entry name" value="Amidohydro_2"/>
    <property type="match status" value="1"/>
</dbReference>
<accession>A0AAU7DIE8</accession>
<dbReference type="EMBL" id="CP121196">
    <property type="protein sequence ID" value="XBH17058.1"/>
    <property type="molecule type" value="Genomic_DNA"/>
</dbReference>
<dbReference type="PANTHER" id="PTHR43569:SF2">
    <property type="entry name" value="AMIDOHYDROLASE-RELATED DOMAIN-CONTAINING PROTEIN"/>
    <property type="match status" value="1"/>
</dbReference>
<dbReference type="SUPFAM" id="SSF51556">
    <property type="entry name" value="Metallo-dependent hydrolases"/>
    <property type="match status" value="1"/>
</dbReference>
<proteinExistence type="inferred from homology"/>
<name>A0AAU7DIE8_9BACT</name>
<comment type="similarity">
    <text evidence="1">Belongs to the metallo-dependent hydrolases superfamily.</text>
</comment>
<dbReference type="Gene3D" id="3.20.20.140">
    <property type="entry name" value="Metal-dependent hydrolases"/>
    <property type="match status" value="1"/>
</dbReference>
<evidence type="ECO:0000256" key="1">
    <source>
        <dbReference type="ARBA" id="ARBA00038310"/>
    </source>
</evidence>
<evidence type="ECO:0000313" key="3">
    <source>
        <dbReference type="EMBL" id="XBH17058.1"/>
    </source>
</evidence>
<dbReference type="InterPro" id="IPR006680">
    <property type="entry name" value="Amidohydro-rel"/>
</dbReference>
<dbReference type="InterPro" id="IPR032466">
    <property type="entry name" value="Metal_Hydrolase"/>
</dbReference>